<feature type="transmembrane region" description="Helical" evidence="6">
    <location>
        <begin position="221"/>
        <end position="242"/>
    </location>
</feature>
<comment type="caution">
    <text evidence="8">The sequence shown here is derived from an EMBL/GenBank/DDBJ whole genome shotgun (WGS) entry which is preliminary data.</text>
</comment>
<accession>A0A553K6G2</accession>
<evidence type="ECO:0000256" key="3">
    <source>
        <dbReference type="ARBA" id="ARBA00022692"/>
    </source>
</evidence>
<feature type="transmembrane region" description="Helical" evidence="6">
    <location>
        <begin position="187"/>
        <end position="209"/>
    </location>
</feature>
<gene>
    <name evidence="8" type="ORF">FOJ82_01955</name>
</gene>
<dbReference type="OrthoDB" id="9814237at2"/>
<evidence type="ECO:0000256" key="4">
    <source>
        <dbReference type="ARBA" id="ARBA00022989"/>
    </source>
</evidence>
<evidence type="ECO:0000313" key="9">
    <source>
        <dbReference type="Proteomes" id="UP000317638"/>
    </source>
</evidence>
<organism evidence="8 9">
    <name type="scientific">Tessaracoccus rhinocerotis</name>
    <dbReference type="NCBI Taxonomy" id="1689449"/>
    <lineage>
        <taxon>Bacteria</taxon>
        <taxon>Bacillati</taxon>
        <taxon>Actinomycetota</taxon>
        <taxon>Actinomycetes</taxon>
        <taxon>Propionibacteriales</taxon>
        <taxon>Propionibacteriaceae</taxon>
        <taxon>Tessaracoccus</taxon>
    </lineage>
</organism>
<evidence type="ECO:0000259" key="7">
    <source>
        <dbReference type="PROSITE" id="PS50850"/>
    </source>
</evidence>
<evidence type="ECO:0000256" key="6">
    <source>
        <dbReference type="SAM" id="Phobius"/>
    </source>
</evidence>
<keyword evidence="3 6" id="KW-0812">Transmembrane</keyword>
<feature type="transmembrane region" description="Helical" evidence="6">
    <location>
        <begin position="317"/>
        <end position="338"/>
    </location>
</feature>
<dbReference type="SUPFAM" id="SSF103473">
    <property type="entry name" value="MFS general substrate transporter"/>
    <property type="match status" value="1"/>
</dbReference>
<dbReference type="GO" id="GO:0022857">
    <property type="term" value="F:transmembrane transporter activity"/>
    <property type="evidence" value="ECO:0007669"/>
    <property type="project" value="InterPro"/>
</dbReference>
<dbReference type="InterPro" id="IPR011701">
    <property type="entry name" value="MFS"/>
</dbReference>
<feature type="transmembrane region" description="Helical" evidence="6">
    <location>
        <begin position="249"/>
        <end position="270"/>
    </location>
</feature>
<dbReference type="InterPro" id="IPR020846">
    <property type="entry name" value="MFS_dom"/>
</dbReference>
<dbReference type="AlphaFoldDB" id="A0A553K6G2"/>
<feature type="transmembrane region" description="Helical" evidence="6">
    <location>
        <begin position="23"/>
        <end position="45"/>
    </location>
</feature>
<dbReference type="Proteomes" id="UP000317638">
    <property type="component" value="Unassembled WGS sequence"/>
</dbReference>
<feature type="transmembrane region" description="Helical" evidence="6">
    <location>
        <begin position="116"/>
        <end position="139"/>
    </location>
</feature>
<feature type="transmembrane region" description="Helical" evidence="6">
    <location>
        <begin position="344"/>
        <end position="364"/>
    </location>
</feature>
<keyword evidence="2" id="KW-1003">Cell membrane</keyword>
<feature type="transmembrane region" description="Helical" evidence="6">
    <location>
        <begin position="145"/>
        <end position="166"/>
    </location>
</feature>
<comment type="subcellular location">
    <subcellularLocation>
        <location evidence="1">Cell membrane</location>
        <topology evidence="1">Multi-pass membrane protein</topology>
    </subcellularLocation>
</comment>
<feature type="transmembrane region" description="Helical" evidence="6">
    <location>
        <begin position="57"/>
        <end position="76"/>
    </location>
</feature>
<dbReference type="PANTHER" id="PTHR43124:SF3">
    <property type="entry name" value="CHLORAMPHENICOL EFFLUX PUMP RV0191"/>
    <property type="match status" value="1"/>
</dbReference>
<proteinExistence type="predicted"/>
<feature type="domain" description="Major facilitator superfamily (MFS) profile" evidence="7">
    <location>
        <begin position="1"/>
        <end position="366"/>
    </location>
</feature>
<dbReference type="GO" id="GO:0005886">
    <property type="term" value="C:plasma membrane"/>
    <property type="evidence" value="ECO:0007669"/>
    <property type="project" value="UniProtKB-SubCell"/>
</dbReference>
<evidence type="ECO:0000256" key="2">
    <source>
        <dbReference type="ARBA" id="ARBA00022475"/>
    </source>
</evidence>
<sequence length="373" mass="37811">MGVLPQIAQDLLPQLWATSPEDAIARAGVVITAYALGVVLGAATIAAATAKLPRRSLVIAFAVAFTVGSILSAMAPTFELVVIARFLAGLPHGAYFGIASLIAADLMGPGKRGQGVALVMSGLTIANVVGVPAITVVGQQFGWRASYYIVAAVFALATAAIALTVPRQPGNPRATIRAELSAFRQPQVWLALAVGSVGLGGFFAVYSYVAPMVTEVAGLGQGWVSLALVCIGSGMTVGNLVGGRLADSGALRAITVLLPVIAAWLVLLWAVAEQPFLLFACLFGFGAVTSALVPSIQTRLMDVAGRAQTLAAALNHAALNVGNALGAALGGAVIAAQFGYLAPAWVGVGLAVLGLLVALVSRALERRGNPADG</sequence>
<dbReference type="InterPro" id="IPR050189">
    <property type="entry name" value="MFS_Efflux_Transporters"/>
</dbReference>
<dbReference type="PROSITE" id="PS50850">
    <property type="entry name" value="MFS"/>
    <property type="match status" value="1"/>
</dbReference>
<feature type="transmembrane region" description="Helical" evidence="6">
    <location>
        <begin position="276"/>
        <end position="296"/>
    </location>
</feature>
<dbReference type="Gene3D" id="1.20.1250.20">
    <property type="entry name" value="MFS general substrate transporter like domains"/>
    <property type="match status" value="1"/>
</dbReference>
<protein>
    <submittedName>
        <fullName evidence="8">MFS transporter</fullName>
    </submittedName>
</protein>
<evidence type="ECO:0000313" key="8">
    <source>
        <dbReference type="EMBL" id="TRY20295.1"/>
    </source>
</evidence>
<reference evidence="8 9" key="1">
    <citation type="submission" date="2019-07" db="EMBL/GenBank/DDBJ databases">
        <authorList>
            <person name="Zhou L.-Y."/>
        </authorList>
    </citation>
    <scope>NUCLEOTIDE SEQUENCE [LARGE SCALE GENOMIC DNA]</scope>
    <source>
        <strain evidence="8 9">YIM 101269</strain>
    </source>
</reference>
<feature type="transmembrane region" description="Helical" evidence="6">
    <location>
        <begin position="82"/>
        <end position="104"/>
    </location>
</feature>
<dbReference type="PANTHER" id="PTHR43124">
    <property type="entry name" value="PURINE EFFLUX PUMP PBUE"/>
    <property type="match status" value="1"/>
</dbReference>
<dbReference type="InterPro" id="IPR036259">
    <property type="entry name" value="MFS_trans_sf"/>
</dbReference>
<dbReference type="Pfam" id="PF07690">
    <property type="entry name" value="MFS_1"/>
    <property type="match status" value="1"/>
</dbReference>
<keyword evidence="4 6" id="KW-1133">Transmembrane helix</keyword>
<keyword evidence="9" id="KW-1185">Reference proteome</keyword>
<keyword evidence="5 6" id="KW-0472">Membrane</keyword>
<dbReference type="CDD" id="cd17324">
    <property type="entry name" value="MFS_NepI_like"/>
    <property type="match status" value="1"/>
</dbReference>
<evidence type="ECO:0000256" key="5">
    <source>
        <dbReference type="ARBA" id="ARBA00023136"/>
    </source>
</evidence>
<dbReference type="EMBL" id="VKKG01000001">
    <property type="protein sequence ID" value="TRY20295.1"/>
    <property type="molecule type" value="Genomic_DNA"/>
</dbReference>
<name>A0A553K6G2_9ACTN</name>
<evidence type="ECO:0000256" key="1">
    <source>
        <dbReference type="ARBA" id="ARBA00004651"/>
    </source>
</evidence>